<keyword evidence="5 7" id="KW-1133">Transmembrane helix</keyword>
<dbReference type="GO" id="GO:0005886">
    <property type="term" value="C:plasma membrane"/>
    <property type="evidence" value="ECO:0007669"/>
    <property type="project" value="UniProtKB-SubCell"/>
</dbReference>
<evidence type="ECO:0000256" key="4">
    <source>
        <dbReference type="ARBA" id="ARBA00022692"/>
    </source>
</evidence>
<dbReference type="Gene3D" id="1.20.1250.20">
    <property type="entry name" value="MFS general substrate transporter like domains"/>
    <property type="match status" value="1"/>
</dbReference>
<evidence type="ECO:0000256" key="1">
    <source>
        <dbReference type="ARBA" id="ARBA00004651"/>
    </source>
</evidence>
<dbReference type="EMBL" id="VSSQ01083336">
    <property type="protein sequence ID" value="MPN31694.1"/>
    <property type="molecule type" value="Genomic_DNA"/>
</dbReference>
<dbReference type="AlphaFoldDB" id="A0A645H603"/>
<gene>
    <name evidence="8" type="ORF">SDC9_179168</name>
</gene>
<dbReference type="PANTHER" id="PTHR23517">
    <property type="entry name" value="RESISTANCE PROTEIN MDTM, PUTATIVE-RELATED-RELATED"/>
    <property type="match status" value="1"/>
</dbReference>
<accession>A0A645H603</accession>
<evidence type="ECO:0000256" key="7">
    <source>
        <dbReference type="SAM" id="Phobius"/>
    </source>
</evidence>
<protein>
    <recommendedName>
        <fullName evidence="9">Major facilitator superfamily (MFS) profile domain-containing protein</fullName>
    </recommendedName>
</protein>
<comment type="subcellular location">
    <subcellularLocation>
        <location evidence="1">Cell membrane</location>
        <topology evidence="1">Multi-pass membrane protein</topology>
    </subcellularLocation>
</comment>
<dbReference type="InterPro" id="IPR050171">
    <property type="entry name" value="MFS_Transporters"/>
</dbReference>
<proteinExistence type="predicted"/>
<feature type="transmembrane region" description="Helical" evidence="7">
    <location>
        <begin position="142"/>
        <end position="161"/>
    </location>
</feature>
<evidence type="ECO:0000256" key="6">
    <source>
        <dbReference type="ARBA" id="ARBA00023136"/>
    </source>
</evidence>
<keyword evidence="2" id="KW-0813">Transport</keyword>
<keyword evidence="4 7" id="KW-0812">Transmembrane</keyword>
<evidence type="ECO:0000256" key="2">
    <source>
        <dbReference type="ARBA" id="ARBA00022448"/>
    </source>
</evidence>
<evidence type="ECO:0008006" key="9">
    <source>
        <dbReference type="Google" id="ProtNLM"/>
    </source>
</evidence>
<keyword evidence="3" id="KW-1003">Cell membrane</keyword>
<feature type="transmembrane region" description="Helical" evidence="7">
    <location>
        <begin position="62"/>
        <end position="82"/>
    </location>
</feature>
<evidence type="ECO:0000313" key="8">
    <source>
        <dbReference type="EMBL" id="MPN31694.1"/>
    </source>
</evidence>
<dbReference type="PANTHER" id="PTHR23517:SF2">
    <property type="entry name" value="MULTIDRUG RESISTANCE PROTEIN MDTH"/>
    <property type="match status" value="1"/>
</dbReference>
<name>A0A645H603_9ZZZZ</name>
<evidence type="ECO:0000256" key="3">
    <source>
        <dbReference type="ARBA" id="ARBA00022475"/>
    </source>
</evidence>
<organism evidence="8">
    <name type="scientific">bioreactor metagenome</name>
    <dbReference type="NCBI Taxonomy" id="1076179"/>
    <lineage>
        <taxon>unclassified sequences</taxon>
        <taxon>metagenomes</taxon>
        <taxon>ecological metagenomes</taxon>
    </lineage>
</organism>
<reference evidence="8" key="1">
    <citation type="submission" date="2019-08" db="EMBL/GenBank/DDBJ databases">
        <authorList>
            <person name="Kucharzyk K."/>
            <person name="Murdoch R.W."/>
            <person name="Higgins S."/>
            <person name="Loffler F."/>
        </authorList>
    </citation>
    <scope>NUCLEOTIDE SEQUENCE</scope>
</reference>
<dbReference type="SUPFAM" id="SSF103473">
    <property type="entry name" value="MFS general substrate transporter"/>
    <property type="match status" value="1"/>
</dbReference>
<comment type="caution">
    <text evidence="8">The sequence shown here is derived from an EMBL/GenBank/DDBJ whole genome shotgun (WGS) entry which is preliminary data.</text>
</comment>
<evidence type="ECO:0000256" key="5">
    <source>
        <dbReference type="ARBA" id="ARBA00022989"/>
    </source>
</evidence>
<feature type="transmembrane region" description="Helical" evidence="7">
    <location>
        <begin position="6"/>
        <end position="37"/>
    </location>
</feature>
<keyword evidence="6 7" id="KW-0472">Membrane</keyword>
<dbReference type="InterPro" id="IPR036259">
    <property type="entry name" value="MFS_trans_sf"/>
</dbReference>
<sequence>MKPIPTILTGISIATFGMFLLSFSSNIWVFVIGLFVFSIGEMTAHPKYISYLGLIAPADKKATYLGFGFLYGVFGSFIGNIVGSRLYDTMVNSPILQFIRIELANKGTALAENIPLTEALKIAENAGVNRAEILAQGNPSGLWMIFAGIGLLGIAGLVFYIKVIAKEKK</sequence>